<evidence type="ECO:0000313" key="10">
    <source>
        <dbReference type="EMBL" id="MBV2144893.1"/>
    </source>
</evidence>
<comment type="similarity">
    <text evidence="2">Belongs to the class-I pyridoxal-phosphate-dependent aminotransferase family.</text>
</comment>
<dbReference type="CDD" id="cd00609">
    <property type="entry name" value="AAT_like"/>
    <property type="match status" value="1"/>
</dbReference>
<evidence type="ECO:0000256" key="2">
    <source>
        <dbReference type="ARBA" id="ARBA00007441"/>
    </source>
</evidence>
<dbReference type="EC" id="2.6.1.1" evidence="4"/>
<dbReference type="InterPro" id="IPR004838">
    <property type="entry name" value="NHTrfase_class1_PyrdxlP-BS"/>
</dbReference>
<evidence type="ECO:0000256" key="1">
    <source>
        <dbReference type="ARBA" id="ARBA00001933"/>
    </source>
</evidence>
<organism evidence="10 11">
    <name type="scientific">Falsochrobactrum tianjinense</name>
    <dbReference type="NCBI Taxonomy" id="2706015"/>
    <lineage>
        <taxon>Bacteria</taxon>
        <taxon>Pseudomonadati</taxon>
        <taxon>Pseudomonadota</taxon>
        <taxon>Alphaproteobacteria</taxon>
        <taxon>Hyphomicrobiales</taxon>
        <taxon>Brucellaceae</taxon>
        <taxon>Falsochrobactrum</taxon>
    </lineage>
</organism>
<keyword evidence="11" id="KW-1185">Reference proteome</keyword>
<dbReference type="InterPro" id="IPR004839">
    <property type="entry name" value="Aminotransferase_I/II_large"/>
</dbReference>
<dbReference type="Proteomes" id="UP000752297">
    <property type="component" value="Unassembled WGS sequence"/>
</dbReference>
<evidence type="ECO:0000313" key="11">
    <source>
        <dbReference type="Proteomes" id="UP000752297"/>
    </source>
</evidence>
<dbReference type="GO" id="GO:0006520">
    <property type="term" value="P:amino acid metabolic process"/>
    <property type="evidence" value="ECO:0007669"/>
    <property type="project" value="InterPro"/>
</dbReference>
<sequence length="401" mass="42927">MTYENQHAASIKASPSMAIAMAAKKLRAEGRDIVDLSLGEPDFEPPAHVGEAACDAVRAGGIRYGAASGNEPLRKAIIAKFKRDNDLDFTLDEITIGNGAKQLLFDAFLATLESGDEVIIPTPCWVSYGDIVSLHGGTPVYVDCGPQTGFKITAEMLEKAITPRTRWLMLNSPSNPTGAIYTADEYRMLEDVLTANPRILIISDEIYEHILLGSQPFVSFGTVCPQLRHRTLLVNGVSKAYAMTGWRVGYAAGPKELITSLNKMQSQSVTSVCSVAQAAALAALTGDQAFVSEGAKTFARRSALMTRELAKIPELEFTPPPGAFYAFIGVGNLIGRKTPDETVLADDTAVAAYLLNEFGLSSVPGIAFGSPAFIRLSIAASDDELQSACDRLARMVASLNK</sequence>
<evidence type="ECO:0000256" key="8">
    <source>
        <dbReference type="ARBA" id="ARBA00049185"/>
    </source>
</evidence>
<dbReference type="AlphaFoldDB" id="A0A949PPH6"/>
<dbReference type="FunFam" id="3.40.640.10:FF:000033">
    <property type="entry name" value="Aspartate aminotransferase"/>
    <property type="match status" value="1"/>
</dbReference>
<dbReference type="PANTHER" id="PTHR46383">
    <property type="entry name" value="ASPARTATE AMINOTRANSFERASE"/>
    <property type="match status" value="1"/>
</dbReference>
<dbReference type="GO" id="GO:0004069">
    <property type="term" value="F:L-aspartate:2-oxoglutarate aminotransferase activity"/>
    <property type="evidence" value="ECO:0007669"/>
    <property type="project" value="UniProtKB-EC"/>
</dbReference>
<comment type="caution">
    <text evidence="10">The sequence shown here is derived from an EMBL/GenBank/DDBJ whole genome shotgun (WGS) entry which is preliminary data.</text>
</comment>
<name>A0A949PPH6_9HYPH</name>
<proteinExistence type="inferred from homology"/>
<dbReference type="RefSeq" id="WP_217678877.1">
    <property type="nucleotide sequence ID" value="NZ_JAHRVA010000008.1"/>
</dbReference>
<gene>
    <name evidence="10" type="ORF">KUG47_15445</name>
</gene>
<evidence type="ECO:0000256" key="5">
    <source>
        <dbReference type="ARBA" id="ARBA00022576"/>
    </source>
</evidence>
<accession>A0A949PPH6</accession>
<evidence type="ECO:0000256" key="7">
    <source>
        <dbReference type="ARBA" id="ARBA00022898"/>
    </source>
</evidence>
<dbReference type="GO" id="GO:0030170">
    <property type="term" value="F:pyridoxal phosphate binding"/>
    <property type="evidence" value="ECO:0007669"/>
    <property type="project" value="InterPro"/>
</dbReference>
<reference evidence="10 11" key="1">
    <citation type="submission" date="2021-06" db="EMBL/GenBank/DDBJ databases">
        <title>Falsochrobactrum tianjin sp.nov., a new petroleum-degrading bacteria isolated from oily soils.</title>
        <authorList>
            <person name="Chen G."/>
            <person name="Chen H."/>
            <person name="Tian J."/>
            <person name="Qing J."/>
            <person name="Zhong L."/>
            <person name="Ma W."/>
            <person name="Song Y."/>
            <person name="Cui X."/>
            <person name="Yan B."/>
        </authorList>
    </citation>
    <scope>NUCLEOTIDE SEQUENCE [LARGE SCALE GENOMIC DNA]</scope>
    <source>
        <strain evidence="10 11">TDYN1</strain>
    </source>
</reference>
<feature type="domain" description="Aminotransferase class I/classII large" evidence="9">
    <location>
        <begin position="32"/>
        <end position="392"/>
    </location>
</feature>
<dbReference type="PANTHER" id="PTHR46383:SF1">
    <property type="entry name" value="ASPARTATE AMINOTRANSFERASE"/>
    <property type="match status" value="1"/>
</dbReference>
<keyword evidence="7" id="KW-0663">Pyridoxal phosphate</keyword>
<dbReference type="Pfam" id="PF00155">
    <property type="entry name" value="Aminotran_1_2"/>
    <property type="match status" value="1"/>
</dbReference>
<dbReference type="PROSITE" id="PS00105">
    <property type="entry name" value="AA_TRANSFER_CLASS_1"/>
    <property type="match status" value="1"/>
</dbReference>
<evidence type="ECO:0000256" key="3">
    <source>
        <dbReference type="ARBA" id="ARBA00011738"/>
    </source>
</evidence>
<dbReference type="EMBL" id="JAHRVA010000008">
    <property type="protein sequence ID" value="MBV2144893.1"/>
    <property type="molecule type" value="Genomic_DNA"/>
</dbReference>
<keyword evidence="5 10" id="KW-0032">Aminotransferase</keyword>
<comment type="cofactor">
    <cofactor evidence="1">
        <name>pyridoxal 5'-phosphate</name>
        <dbReference type="ChEBI" id="CHEBI:597326"/>
    </cofactor>
</comment>
<evidence type="ECO:0000259" key="9">
    <source>
        <dbReference type="Pfam" id="PF00155"/>
    </source>
</evidence>
<keyword evidence="6" id="KW-0808">Transferase</keyword>
<comment type="subunit">
    <text evidence="3">Homodimer.</text>
</comment>
<protein>
    <recommendedName>
        <fullName evidence="4">aspartate transaminase</fullName>
        <ecNumber evidence="4">2.6.1.1</ecNumber>
    </recommendedName>
</protein>
<evidence type="ECO:0000256" key="6">
    <source>
        <dbReference type="ARBA" id="ARBA00022679"/>
    </source>
</evidence>
<evidence type="ECO:0000256" key="4">
    <source>
        <dbReference type="ARBA" id="ARBA00012753"/>
    </source>
</evidence>
<comment type="catalytic activity">
    <reaction evidence="8">
        <text>L-aspartate + 2-oxoglutarate = oxaloacetate + L-glutamate</text>
        <dbReference type="Rhea" id="RHEA:21824"/>
        <dbReference type="ChEBI" id="CHEBI:16452"/>
        <dbReference type="ChEBI" id="CHEBI:16810"/>
        <dbReference type="ChEBI" id="CHEBI:29985"/>
        <dbReference type="ChEBI" id="CHEBI:29991"/>
        <dbReference type="EC" id="2.6.1.1"/>
    </reaction>
</comment>
<dbReference type="InterPro" id="IPR050596">
    <property type="entry name" value="AspAT/PAT-like"/>
</dbReference>